<evidence type="ECO:0000256" key="5">
    <source>
        <dbReference type="ARBA" id="ARBA00023242"/>
    </source>
</evidence>
<sequence length="224" mass="25034">MNAMNVASQSQNASGNNQIQVTATGEVSKPPDRCRVFISVKSSKDQVQDAKNSVVRRLDYVIQTLNNHQIRESEIHVTKVLRRENTLYAYQADITAHFVDFNKCQSICNLLVEKLDESVHVALPEFYHSPNRQEVLRREASVMAAQNAKSKAGELGQFLGARIGNALSLQEESCTVWEGSSQGHEPDPTITNIQQRLVHATLNVCVKVTASFQLKTKSKDKRNN</sequence>
<keyword evidence="5" id="KW-0539">Nucleus</keyword>
<dbReference type="HOGENOM" id="CLU_066454_0_0_1"/>
<dbReference type="InterPro" id="IPR007497">
    <property type="entry name" value="SIMPL/DUF541"/>
</dbReference>
<dbReference type="InterPro" id="IPR030312">
    <property type="entry name" value="IRAK1BP1"/>
</dbReference>
<evidence type="ECO:0000256" key="3">
    <source>
        <dbReference type="ARBA" id="ARBA00005509"/>
    </source>
</evidence>
<evidence type="ECO:0000313" key="7">
    <source>
        <dbReference type="EnsemblMetazoa" id="CapteP172690"/>
    </source>
</evidence>
<keyword evidence="4" id="KW-0963">Cytoplasm</keyword>
<protein>
    <recommendedName>
        <fullName evidence="9">Interleukin-1 receptor-associated kinase 1-binding protein 1</fullName>
    </recommendedName>
</protein>
<comment type="similarity">
    <text evidence="3">Belongs to the IRAK1BP1 family.</text>
</comment>
<dbReference type="OMA" id="TQTATRE"/>
<dbReference type="STRING" id="283909.R7V9L2"/>
<dbReference type="Proteomes" id="UP000014760">
    <property type="component" value="Unassembled WGS sequence"/>
</dbReference>
<reference evidence="8" key="1">
    <citation type="submission" date="2012-12" db="EMBL/GenBank/DDBJ databases">
        <authorList>
            <person name="Hellsten U."/>
            <person name="Grimwood J."/>
            <person name="Chapman J.A."/>
            <person name="Shapiro H."/>
            <person name="Aerts A."/>
            <person name="Otillar R.P."/>
            <person name="Terry A.Y."/>
            <person name="Boore J.L."/>
            <person name="Simakov O."/>
            <person name="Marletaz F."/>
            <person name="Cho S.-J."/>
            <person name="Edsinger-Gonzales E."/>
            <person name="Havlak P."/>
            <person name="Kuo D.-H."/>
            <person name="Larsson T."/>
            <person name="Lv J."/>
            <person name="Arendt D."/>
            <person name="Savage R."/>
            <person name="Osoegawa K."/>
            <person name="de Jong P."/>
            <person name="Lindberg D.R."/>
            <person name="Seaver E.C."/>
            <person name="Weisblat D.A."/>
            <person name="Putnam N.H."/>
            <person name="Grigoriev I.V."/>
            <person name="Rokhsar D.S."/>
        </authorList>
    </citation>
    <scope>NUCLEOTIDE SEQUENCE</scope>
    <source>
        <strain evidence="8">I ESC-2004</strain>
    </source>
</reference>
<accession>R7V9L2</accession>
<dbReference type="AlphaFoldDB" id="R7V9L2"/>
<dbReference type="PANTHER" id="PTHR18842:SF2">
    <property type="entry name" value="INTERLEUKIN-1 RECEPTOR-ASSOCIATED KINASE 1-BINDING PROTEIN 1"/>
    <property type="match status" value="1"/>
</dbReference>
<comment type="subcellular location">
    <subcellularLocation>
        <location evidence="2">Cytoplasm</location>
    </subcellularLocation>
    <subcellularLocation>
        <location evidence="1">Nucleus</location>
    </subcellularLocation>
</comment>
<evidence type="ECO:0000313" key="6">
    <source>
        <dbReference type="EMBL" id="ELU12435.1"/>
    </source>
</evidence>
<dbReference type="OrthoDB" id="6365554at2759"/>
<dbReference type="GO" id="GO:0006955">
    <property type="term" value="P:immune response"/>
    <property type="evidence" value="ECO:0007669"/>
    <property type="project" value="InterPro"/>
</dbReference>
<dbReference type="GO" id="GO:0005737">
    <property type="term" value="C:cytoplasm"/>
    <property type="evidence" value="ECO:0007669"/>
    <property type="project" value="UniProtKB-SubCell"/>
</dbReference>
<evidence type="ECO:0000256" key="1">
    <source>
        <dbReference type="ARBA" id="ARBA00004123"/>
    </source>
</evidence>
<evidence type="ECO:0008006" key="9">
    <source>
        <dbReference type="Google" id="ProtNLM"/>
    </source>
</evidence>
<proteinExistence type="inferred from homology"/>
<reference evidence="6 8" key="2">
    <citation type="journal article" date="2013" name="Nature">
        <title>Insights into bilaterian evolution from three spiralian genomes.</title>
        <authorList>
            <person name="Simakov O."/>
            <person name="Marletaz F."/>
            <person name="Cho S.J."/>
            <person name="Edsinger-Gonzales E."/>
            <person name="Havlak P."/>
            <person name="Hellsten U."/>
            <person name="Kuo D.H."/>
            <person name="Larsson T."/>
            <person name="Lv J."/>
            <person name="Arendt D."/>
            <person name="Savage R."/>
            <person name="Osoegawa K."/>
            <person name="de Jong P."/>
            <person name="Grimwood J."/>
            <person name="Chapman J.A."/>
            <person name="Shapiro H."/>
            <person name="Aerts A."/>
            <person name="Otillar R.P."/>
            <person name="Terry A.Y."/>
            <person name="Boore J.L."/>
            <person name="Grigoriev I.V."/>
            <person name="Lindberg D.R."/>
            <person name="Seaver E.C."/>
            <person name="Weisblat D.A."/>
            <person name="Putnam N.H."/>
            <person name="Rokhsar D.S."/>
        </authorList>
    </citation>
    <scope>NUCLEOTIDE SEQUENCE</scope>
    <source>
        <strain evidence="6 8">I ESC-2004</strain>
    </source>
</reference>
<dbReference type="Gene3D" id="3.30.110.170">
    <property type="entry name" value="Protein of unknown function (DUF541), domain 1"/>
    <property type="match status" value="1"/>
</dbReference>
<evidence type="ECO:0000256" key="4">
    <source>
        <dbReference type="ARBA" id="ARBA00022490"/>
    </source>
</evidence>
<organism evidence="6">
    <name type="scientific">Capitella teleta</name>
    <name type="common">Polychaete worm</name>
    <dbReference type="NCBI Taxonomy" id="283909"/>
    <lineage>
        <taxon>Eukaryota</taxon>
        <taxon>Metazoa</taxon>
        <taxon>Spiralia</taxon>
        <taxon>Lophotrochozoa</taxon>
        <taxon>Annelida</taxon>
        <taxon>Polychaeta</taxon>
        <taxon>Sedentaria</taxon>
        <taxon>Scolecida</taxon>
        <taxon>Capitellidae</taxon>
        <taxon>Capitella</taxon>
    </lineage>
</organism>
<dbReference type="Pfam" id="PF04402">
    <property type="entry name" value="SIMPL"/>
    <property type="match status" value="1"/>
</dbReference>
<evidence type="ECO:0000256" key="2">
    <source>
        <dbReference type="ARBA" id="ARBA00004496"/>
    </source>
</evidence>
<dbReference type="EnsemblMetazoa" id="CapteT172690">
    <property type="protein sequence ID" value="CapteP172690"/>
    <property type="gene ID" value="CapteG172690"/>
</dbReference>
<gene>
    <name evidence="6" type="ORF">CAPTEDRAFT_172690</name>
</gene>
<dbReference type="GO" id="GO:0043123">
    <property type="term" value="P:positive regulation of canonical NF-kappaB signal transduction"/>
    <property type="evidence" value="ECO:0007669"/>
    <property type="project" value="InterPro"/>
</dbReference>
<dbReference type="EMBL" id="KB295955">
    <property type="protein sequence ID" value="ELU12435.1"/>
    <property type="molecule type" value="Genomic_DNA"/>
</dbReference>
<dbReference type="EMBL" id="AMQN01005400">
    <property type="status" value="NOT_ANNOTATED_CDS"/>
    <property type="molecule type" value="Genomic_DNA"/>
</dbReference>
<dbReference type="PANTHER" id="PTHR18842">
    <property type="entry name" value="INTERLEUKIN-1 RECEPTOR-ASSOCIATED KINASE 1-BINDING PROTEIN 1"/>
    <property type="match status" value="1"/>
</dbReference>
<dbReference type="GO" id="GO:0005634">
    <property type="term" value="C:nucleus"/>
    <property type="evidence" value="ECO:0007669"/>
    <property type="project" value="UniProtKB-SubCell"/>
</dbReference>
<name>R7V9L2_CAPTE</name>
<evidence type="ECO:0000313" key="8">
    <source>
        <dbReference type="Proteomes" id="UP000014760"/>
    </source>
</evidence>
<keyword evidence="8" id="KW-1185">Reference proteome</keyword>
<reference evidence="7" key="3">
    <citation type="submission" date="2015-06" db="UniProtKB">
        <authorList>
            <consortium name="EnsemblMetazoa"/>
        </authorList>
    </citation>
    <scope>IDENTIFICATION</scope>
</reference>